<reference evidence="1 2" key="1">
    <citation type="submission" date="2020-08" db="EMBL/GenBank/DDBJ databases">
        <title>Bridging the membrane lipid divide: bacteria of the FCB group superphylum have the potential to synthesize archaeal ether lipids.</title>
        <authorList>
            <person name="Villanueva L."/>
            <person name="Von Meijenfeldt F.A.B."/>
            <person name="Westbye A.B."/>
            <person name="Yadav S."/>
            <person name="Hopmans E.C."/>
            <person name="Dutilh B.E."/>
            <person name="Sinninghe Damste J.S."/>
        </authorList>
    </citation>
    <scope>NUCLEOTIDE SEQUENCE [LARGE SCALE GENOMIC DNA]</scope>
    <source>
        <strain evidence="1">NIOZ-UU30</strain>
    </source>
</reference>
<comment type="caution">
    <text evidence="1">The sequence shown here is derived from an EMBL/GenBank/DDBJ whole genome shotgun (WGS) entry which is preliminary data.</text>
</comment>
<organism evidence="1 2">
    <name type="scientific">Candidatus Desulfatibia profunda</name>
    <dbReference type="NCBI Taxonomy" id="2841695"/>
    <lineage>
        <taxon>Bacteria</taxon>
        <taxon>Pseudomonadati</taxon>
        <taxon>Thermodesulfobacteriota</taxon>
        <taxon>Desulfobacteria</taxon>
        <taxon>Desulfobacterales</taxon>
        <taxon>Desulfobacterales incertae sedis</taxon>
        <taxon>Candidatus Desulfatibia</taxon>
    </lineage>
</organism>
<dbReference type="EMBL" id="JACNJH010000123">
    <property type="protein sequence ID" value="MBC8361136.1"/>
    <property type="molecule type" value="Genomic_DNA"/>
</dbReference>
<sequence>MAIVRKTKHSGIVRLVNLSARQQGPICLGVIAKYGDELQSGAIVTAEPGRLRIRPPDENSREK</sequence>
<dbReference type="Proteomes" id="UP000603434">
    <property type="component" value="Unassembled WGS sequence"/>
</dbReference>
<evidence type="ECO:0000313" key="2">
    <source>
        <dbReference type="Proteomes" id="UP000603434"/>
    </source>
</evidence>
<dbReference type="AlphaFoldDB" id="A0A8J6NQH1"/>
<gene>
    <name evidence="1" type="ORF">H8E23_07040</name>
</gene>
<protein>
    <submittedName>
        <fullName evidence="1">Uncharacterized protein</fullName>
    </submittedName>
</protein>
<proteinExistence type="predicted"/>
<accession>A0A8J6NQH1</accession>
<name>A0A8J6NQH1_9BACT</name>
<evidence type="ECO:0000313" key="1">
    <source>
        <dbReference type="EMBL" id="MBC8361136.1"/>
    </source>
</evidence>